<dbReference type="EMBL" id="AP027272">
    <property type="protein sequence ID" value="BDX05787.1"/>
    <property type="molecule type" value="Genomic_DNA"/>
</dbReference>
<evidence type="ECO:0000313" key="3">
    <source>
        <dbReference type="Proteomes" id="UP001333710"/>
    </source>
</evidence>
<reference evidence="2" key="1">
    <citation type="submission" date="2023-01" db="EMBL/GenBank/DDBJ databases">
        <title>Complete genome sequence of Planctobacterium marinum strain Dej080120_11.</title>
        <authorList>
            <person name="Ueki S."/>
            <person name="Maruyama F."/>
        </authorList>
    </citation>
    <scope>NUCLEOTIDE SEQUENCE</scope>
    <source>
        <strain evidence="2">Dej080120_11</strain>
    </source>
</reference>
<dbReference type="AlphaFoldDB" id="A0AA48HNJ1"/>
<evidence type="ECO:0000313" key="2">
    <source>
        <dbReference type="EMBL" id="BDX05787.1"/>
    </source>
</evidence>
<dbReference type="InterPro" id="IPR011047">
    <property type="entry name" value="Quinoprotein_ADH-like_sf"/>
</dbReference>
<gene>
    <name evidence="2" type="ORF">MACH26_13080</name>
</gene>
<evidence type="ECO:0000259" key="1">
    <source>
        <dbReference type="Pfam" id="PF13360"/>
    </source>
</evidence>
<name>A0AA48HNJ1_9ALTE</name>
<protein>
    <recommendedName>
        <fullName evidence="1">Pyrrolo-quinoline quinone repeat domain-containing protein</fullName>
    </recommendedName>
</protein>
<organism evidence="2 3">
    <name type="scientific">Planctobacterium marinum</name>
    <dbReference type="NCBI Taxonomy" id="1631968"/>
    <lineage>
        <taxon>Bacteria</taxon>
        <taxon>Pseudomonadati</taxon>
        <taxon>Pseudomonadota</taxon>
        <taxon>Gammaproteobacteria</taxon>
        <taxon>Alteromonadales</taxon>
        <taxon>Alteromonadaceae</taxon>
        <taxon>Planctobacterium</taxon>
    </lineage>
</organism>
<dbReference type="Gene3D" id="2.130.10.10">
    <property type="entry name" value="YVTN repeat-like/Quinoprotein amine dehydrogenase"/>
    <property type="match status" value="1"/>
</dbReference>
<dbReference type="InterPro" id="IPR002372">
    <property type="entry name" value="PQQ_rpt_dom"/>
</dbReference>
<keyword evidence="3" id="KW-1185">Reference proteome</keyword>
<dbReference type="Proteomes" id="UP001333710">
    <property type="component" value="Chromosome"/>
</dbReference>
<dbReference type="Pfam" id="PF13360">
    <property type="entry name" value="PQQ_2"/>
    <property type="match status" value="1"/>
</dbReference>
<accession>A0AA48HNJ1</accession>
<proteinExistence type="predicted"/>
<dbReference type="SUPFAM" id="SSF50998">
    <property type="entry name" value="Quinoprotein alcohol dehydrogenase-like"/>
    <property type="match status" value="1"/>
</dbReference>
<feature type="domain" description="Pyrrolo-quinoline quinone repeat" evidence="1">
    <location>
        <begin position="9"/>
        <end position="73"/>
    </location>
</feature>
<dbReference type="KEGG" id="pmaw:MACH26_13080"/>
<dbReference type="InterPro" id="IPR015943">
    <property type="entry name" value="WD40/YVTN_repeat-like_dom_sf"/>
</dbReference>
<dbReference type="RefSeq" id="WP_338291780.1">
    <property type="nucleotide sequence ID" value="NZ_AP027272.1"/>
</dbReference>
<sequence>MKKIFLGIKGHVVCLNQDSGEEQWRTKIKNDWGKPTVVVYSEDLIVYLNGTLYCICPDGGKIKWENPLKGLGNGNCVISLTGKAALGKDGSEPNVIVGEIIDTAIDMAM</sequence>